<sequence length="245" mass="28345">MKIRLLLLFVILILSTPKSGAHATIKFDTAGKFETDTLKDQFNAKKHHIAALIKGNSPRDISTFYQFYLQEKDQLRADSLVREISKSGNSEKLKEYQRYFSKFKISLLESNVEKRAHYYNLVALDSAYYKVAPDSLVKLQMSHHYNSLAWYSIVSNQLNGVEHYLDQSLKYDPQYKYPLANLPLLLLLKGHYRQARALYIKFKDQPFEGPDFTFKDEFLEDFNELAKVGVTSGDIKKITALLISK</sequence>
<evidence type="ECO:0008006" key="4">
    <source>
        <dbReference type="Google" id="ProtNLM"/>
    </source>
</evidence>
<name>A0A521DFU5_9SPHI</name>
<evidence type="ECO:0000256" key="1">
    <source>
        <dbReference type="SAM" id="SignalP"/>
    </source>
</evidence>
<keyword evidence="3" id="KW-1185">Reference proteome</keyword>
<organism evidence="2 3">
    <name type="scientific">Pedobacter westerhofensis</name>
    <dbReference type="NCBI Taxonomy" id="425512"/>
    <lineage>
        <taxon>Bacteria</taxon>
        <taxon>Pseudomonadati</taxon>
        <taxon>Bacteroidota</taxon>
        <taxon>Sphingobacteriia</taxon>
        <taxon>Sphingobacteriales</taxon>
        <taxon>Sphingobacteriaceae</taxon>
        <taxon>Pedobacter</taxon>
    </lineage>
</organism>
<dbReference type="InterPro" id="IPR011990">
    <property type="entry name" value="TPR-like_helical_dom_sf"/>
</dbReference>
<proteinExistence type="predicted"/>
<dbReference type="SUPFAM" id="SSF48452">
    <property type="entry name" value="TPR-like"/>
    <property type="match status" value="1"/>
</dbReference>
<feature type="chain" id="PRO_5022029091" description="Tetratricopeptide repeat-containing protein" evidence="1">
    <location>
        <begin position="24"/>
        <end position="245"/>
    </location>
</feature>
<feature type="signal peptide" evidence="1">
    <location>
        <begin position="1"/>
        <end position="23"/>
    </location>
</feature>
<evidence type="ECO:0000313" key="3">
    <source>
        <dbReference type="Proteomes" id="UP000320300"/>
    </source>
</evidence>
<evidence type="ECO:0000313" key="2">
    <source>
        <dbReference type="EMBL" id="SMO70452.1"/>
    </source>
</evidence>
<dbReference type="Proteomes" id="UP000320300">
    <property type="component" value="Unassembled WGS sequence"/>
</dbReference>
<reference evidence="2 3" key="1">
    <citation type="submission" date="2017-05" db="EMBL/GenBank/DDBJ databases">
        <authorList>
            <person name="Varghese N."/>
            <person name="Submissions S."/>
        </authorList>
    </citation>
    <scope>NUCLEOTIDE SEQUENCE [LARGE SCALE GENOMIC DNA]</scope>
    <source>
        <strain evidence="2 3">DSM 19036</strain>
    </source>
</reference>
<dbReference type="RefSeq" id="WP_142528425.1">
    <property type="nucleotide sequence ID" value="NZ_CBCSJO010000005.1"/>
</dbReference>
<gene>
    <name evidence="2" type="ORF">SAMN06265348_105326</name>
</gene>
<accession>A0A521DFU5</accession>
<dbReference type="AlphaFoldDB" id="A0A521DFU5"/>
<dbReference type="EMBL" id="FXTN01000005">
    <property type="protein sequence ID" value="SMO70452.1"/>
    <property type="molecule type" value="Genomic_DNA"/>
</dbReference>
<keyword evidence="1" id="KW-0732">Signal</keyword>
<dbReference type="OrthoDB" id="1492850at2"/>
<protein>
    <recommendedName>
        <fullName evidence="4">Tetratricopeptide repeat-containing protein</fullName>
    </recommendedName>
</protein>